<protein>
    <recommendedName>
        <fullName evidence="4">Acid-resistance membrane protein</fullName>
    </recommendedName>
</protein>
<keyword evidence="1" id="KW-0812">Transmembrane</keyword>
<dbReference type="PANTHER" id="PTHR34989:SF1">
    <property type="entry name" value="PROTEIN HDED"/>
    <property type="match status" value="1"/>
</dbReference>
<keyword evidence="3" id="KW-1185">Reference proteome</keyword>
<accession>A0A317T8H8</accession>
<name>A0A317T8H8_9CHLB</name>
<dbReference type="InterPro" id="IPR005325">
    <property type="entry name" value="DUF308_memb"/>
</dbReference>
<dbReference type="EMBL" id="PDNZ01000002">
    <property type="protein sequence ID" value="PWW82885.1"/>
    <property type="molecule type" value="Genomic_DNA"/>
</dbReference>
<dbReference type="InterPro" id="IPR052712">
    <property type="entry name" value="Acid_resist_chaperone_HdeD"/>
</dbReference>
<feature type="transmembrane region" description="Helical" evidence="1">
    <location>
        <begin position="125"/>
        <end position="143"/>
    </location>
</feature>
<dbReference type="Pfam" id="PF03729">
    <property type="entry name" value="DUF308"/>
    <property type="match status" value="1"/>
</dbReference>
<feature type="transmembrane region" description="Helical" evidence="1">
    <location>
        <begin position="93"/>
        <end position="118"/>
    </location>
</feature>
<evidence type="ECO:0000313" key="3">
    <source>
        <dbReference type="Proteomes" id="UP000246278"/>
    </source>
</evidence>
<evidence type="ECO:0000313" key="2">
    <source>
        <dbReference type="EMBL" id="PWW82885.1"/>
    </source>
</evidence>
<dbReference type="PANTHER" id="PTHR34989">
    <property type="entry name" value="PROTEIN HDED"/>
    <property type="match status" value="1"/>
</dbReference>
<dbReference type="OrthoDB" id="160681at2"/>
<dbReference type="AlphaFoldDB" id="A0A317T8H8"/>
<reference evidence="3" key="1">
    <citation type="submission" date="2017-10" db="EMBL/GenBank/DDBJ databases">
        <authorList>
            <person name="Gaisin V.A."/>
            <person name="Rysina M.S."/>
            <person name="Grouzdev D.S."/>
        </authorList>
    </citation>
    <scope>NUCLEOTIDE SEQUENCE [LARGE SCALE GENOMIC DNA]</scope>
    <source>
        <strain evidence="3">V1</strain>
    </source>
</reference>
<keyword evidence="1" id="KW-0472">Membrane</keyword>
<proteinExistence type="predicted"/>
<comment type="caution">
    <text evidence="2">The sequence shown here is derived from an EMBL/GenBank/DDBJ whole genome shotgun (WGS) entry which is preliminary data.</text>
</comment>
<feature type="transmembrane region" description="Helical" evidence="1">
    <location>
        <begin position="12"/>
        <end position="31"/>
    </location>
</feature>
<gene>
    <name evidence="2" type="ORF">CR164_03875</name>
</gene>
<feature type="transmembrane region" description="Helical" evidence="1">
    <location>
        <begin position="67"/>
        <end position="87"/>
    </location>
</feature>
<feature type="transmembrane region" description="Helical" evidence="1">
    <location>
        <begin position="37"/>
        <end position="60"/>
    </location>
</feature>
<evidence type="ECO:0000256" key="1">
    <source>
        <dbReference type="SAM" id="Phobius"/>
    </source>
</evidence>
<organism evidence="2 3">
    <name type="scientific">Prosthecochloris marina</name>
    <dbReference type="NCBI Taxonomy" id="2017681"/>
    <lineage>
        <taxon>Bacteria</taxon>
        <taxon>Pseudomonadati</taxon>
        <taxon>Chlorobiota</taxon>
        <taxon>Chlorobiia</taxon>
        <taxon>Chlorobiales</taxon>
        <taxon>Chlorobiaceae</taxon>
        <taxon>Prosthecochloris</taxon>
    </lineage>
</organism>
<sequence length="179" mass="19098">MNEVQTGKPSEIWWLVLLRGIVLSLFGLLLVTATGAALSTLVLFLGIYWFIHGIFSLVSIFTGRSSLHWGLLLLDGLIGIFAGVFVLNHPLCTAFLIPTTLVVMLVVFGFIMGSINLLQGIKGDGAGAIILGIINVLFALFLLSHPALVAMFASFLPITIGVLAIIGGVALLFNAFSMR</sequence>
<dbReference type="RefSeq" id="WP_110022600.1">
    <property type="nucleotide sequence ID" value="NZ_PDNZ01000002.1"/>
</dbReference>
<evidence type="ECO:0008006" key="4">
    <source>
        <dbReference type="Google" id="ProtNLM"/>
    </source>
</evidence>
<dbReference type="Proteomes" id="UP000246278">
    <property type="component" value="Unassembled WGS sequence"/>
</dbReference>
<dbReference type="GO" id="GO:0005886">
    <property type="term" value="C:plasma membrane"/>
    <property type="evidence" value="ECO:0007669"/>
    <property type="project" value="TreeGrafter"/>
</dbReference>
<keyword evidence="1" id="KW-1133">Transmembrane helix</keyword>
<feature type="transmembrane region" description="Helical" evidence="1">
    <location>
        <begin position="149"/>
        <end position="173"/>
    </location>
</feature>